<evidence type="ECO:0000313" key="2">
    <source>
        <dbReference type="EMBL" id="MDI5971967.1"/>
    </source>
</evidence>
<dbReference type="AlphaFoldDB" id="A0AA90KAD2"/>
<accession>A0AA90KAD2</accession>
<reference evidence="2" key="1">
    <citation type="submission" date="2023-05" db="EMBL/GenBank/DDBJ databases">
        <title>Streptantibioticus silvisoli sp. nov., acidotolerant actinomycetes 1 from pine litter.</title>
        <authorList>
            <person name="Swiecimska M."/>
            <person name="Golinska P."/>
            <person name="Sangal V."/>
            <person name="Wachnowicz B."/>
            <person name="Goodfellow M."/>
        </authorList>
    </citation>
    <scope>NUCLEOTIDE SEQUENCE</scope>
    <source>
        <strain evidence="2">SL13</strain>
    </source>
</reference>
<sequence>MAHAVEAFGVVEQEFLQHGQAGVSGAGVAAGPGQQVGVRAQRAGWADLRVVRDDREPGHRLPLGVDVGHVFVGQVGVHADEDRRTIAVPDDRLHDAVLPEQRPGPGRVETHRQVTERGPGRVIDAVDGEAERGDDVFDRRWKHHAGQHRNGSVEPVQARGVEVVQVLVAEHDRVEPRHERGVHRAGRPDAERTAEPETHLQDRIDQHRVPPGLHQPGLVTDERHPHSSVLHDLFLSHGGDRAGRTTGNQPLVRPARRGDQRW</sequence>
<feature type="compositionally biased region" description="Basic and acidic residues" evidence="1">
    <location>
        <begin position="186"/>
        <end position="208"/>
    </location>
</feature>
<feature type="region of interest" description="Disordered" evidence="1">
    <location>
        <begin position="175"/>
        <end position="221"/>
    </location>
</feature>
<protein>
    <submittedName>
        <fullName evidence="2">Uncharacterized protein</fullName>
    </submittedName>
</protein>
<gene>
    <name evidence="2" type="ORF">POF50_021955</name>
</gene>
<evidence type="ECO:0000256" key="1">
    <source>
        <dbReference type="SAM" id="MobiDB-lite"/>
    </source>
</evidence>
<name>A0AA90KAD2_9ACTN</name>
<organism evidence="2">
    <name type="scientific">Streptantibioticus silvisoli</name>
    <dbReference type="NCBI Taxonomy" id="2705255"/>
    <lineage>
        <taxon>Bacteria</taxon>
        <taxon>Bacillati</taxon>
        <taxon>Actinomycetota</taxon>
        <taxon>Actinomycetes</taxon>
        <taxon>Kitasatosporales</taxon>
        <taxon>Streptomycetaceae</taxon>
        <taxon>Streptantibioticus</taxon>
    </lineage>
</organism>
<comment type="caution">
    <text evidence="2">The sequence shown here is derived from an EMBL/GenBank/DDBJ whole genome shotgun (WGS) entry which is preliminary data.</text>
</comment>
<feature type="region of interest" description="Disordered" evidence="1">
    <location>
        <begin position="238"/>
        <end position="262"/>
    </location>
</feature>
<proteinExistence type="predicted"/>
<dbReference type="EMBL" id="JABXJJ020000027">
    <property type="protein sequence ID" value="MDI5971967.1"/>
    <property type="molecule type" value="Genomic_DNA"/>
</dbReference>